<dbReference type="PIRSF" id="PIRSF000709">
    <property type="entry name" value="6PFK_2-Ptase"/>
    <property type="match status" value="1"/>
</dbReference>
<accession>A0AAD7NMM1</accession>
<dbReference type="InterPro" id="IPR029033">
    <property type="entry name" value="His_PPase_superfam"/>
</dbReference>
<evidence type="ECO:0000313" key="2">
    <source>
        <dbReference type="Proteomes" id="UP001215598"/>
    </source>
</evidence>
<name>A0AAD7NMM1_9AGAR</name>
<proteinExistence type="predicted"/>
<dbReference type="InterPro" id="IPR050275">
    <property type="entry name" value="PGM_Phosphatase"/>
</dbReference>
<dbReference type="CDD" id="cd07067">
    <property type="entry name" value="HP_PGM_like"/>
    <property type="match status" value="1"/>
</dbReference>
<dbReference type="EMBL" id="JARKIB010000023">
    <property type="protein sequence ID" value="KAJ7766607.1"/>
    <property type="molecule type" value="Genomic_DNA"/>
</dbReference>
<sequence length="195" mass="21802">MSVSAPRLEFQEPTKKIHILRHGQAIHNVQRGYPLRDPPLTAQGLAEARAVSLSFQPDLIICSPMTRTIQTALATFPHLLAQNPASLEIWPDLREAHDAVCNQGVSRAKMAAAFPQVDFSRCSEEWDYEVHSAEAATRRAKRVRAALAERTERNTLLVGHRGFIDYLVAGPRFSNCELRSYTFGPDHTLVKMSAK</sequence>
<keyword evidence="2" id="KW-1185">Reference proteome</keyword>
<dbReference type="Pfam" id="PF00300">
    <property type="entry name" value="His_Phos_1"/>
    <property type="match status" value="1"/>
</dbReference>
<dbReference type="InterPro" id="IPR013078">
    <property type="entry name" value="His_Pase_superF_clade-1"/>
</dbReference>
<dbReference type="PANTHER" id="PTHR48100:SF54">
    <property type="entry name" value="PHOSPHATASE SPAC5H10.03-RELATED"/>
    <property type="match status" value="1"/>
</dbReference>
<dbReference type="PROSITE" id="PS00175">
    <property type="entry name" value="PG_MUTASE"/>
    <property type="match status" value="1"/>
</dbReference>
<dbReference type="SUPFAM" id="SSF53254">
    <property type="entry name" value="Phosphoglycerate mutase-like"/>
    <property type="match status" value="1"/>
</dbReference>
<dbReference type="AlphaFoldDB" id="A0AAD7NMM1"/>
<reference evidence="1" key="1">
    <citation type="submission" date="2023-03" db="EMBL/GenBank/DDBJ databases">
        <title>Massive genome expansion in bonnet fungi (Mycena s.s.) driven by repeated elements and novel gene families across ecological guilds.</title>
        <authorList>
            <consortium name="Lawrence Berkeley National Laboratory"/>
            <person name="Harder C.B."/>
            <person name="Miyauchi S."/>
            <person name="Viragh M."/>
            <person name="Kuo A."/>
            <person name="Thoen E."/>
            <person name="Andreopoulos B."/>
            <person name="Lu D."/>
            <person name="Skrede I."/>
            <person name="Drula E."/>
            <person name="Henrissat B."/>
            <person name="Morin E."/>
            <person name="Kohler A."/>
            <person name="Barry K."/>
            <person name="LaButti K."/>
            <person name="Morin E."/>
            <person name="Salamov A."/>
            <person name="Lipzen A."/>
            <person name="Mereny Z."/>
            <person name="Hegedus B."/>
            <person name="Baldrian P."/>
            <person name="Stursova M."/>
            <person name="Weitz H."/>
            <person name="Taylor A."/>
            <person name="Grigoriev I.V."/>
            <person name="Nagy L.G."/>
            <person name="Martin F."/>
            <person name="Kauserud H."/>
        </authorList>
    </citation>
    <scope>NUCLEOTIDE SEQUENCE</scope>
    <source>
        <strain evidence="1">CBHHK182m</strain>
    </source>
</reference>
<dbReference type="GO" id="GO:0016791">
    <property type="term" value="F:phosphatase activity"/>
    <property type="evidence" value="ECO:0007669"/>
    <property type="project" value="TreeGrafter"/>
</dbReference>
<organism evidence="1 2">
    <name type="scientific">Mycena metata</name>
    <dbReference type="NCBI Taxonomy" id="1033252"/>
    <lineage>
        <taxon>Eukaryota</taxon>
        <taxon>Fungi</taxon>
        <taxon>Dikarya</taxon>
        <taxon>Basidiomycota</taxon>
        <taxon>Agaricomycotina</taxon>
        <taxon>Agaricomycetes</taxon>
        <taxon>Agaricomycetidae</taxon>
        <taxon>Agaricales</taxon>
        <taxon>Marasmiineae</taxon>
        <taxon>Mycenaceae</taxon>
        <taxon>Mycena</taxon>
    </lineage>
</organism>
<evidence type="ECO:0000313" key="1">
    <source>
        <dbReference type="EMBL" id="KAJ7766607.1"/>
    </source>
</evidence>
<dbReference type="SMART" id="SM00855">
    <property type="entry name" value="PGAM"/>
    <property type="match status" value="1"/>
</dbReference>
<dbReference type="GO" id="GO:0005737">
    <property type="term" value="C:cytoplasm"/>
    <property type="evidence" value="ECO:0007669"/>
    <property type="project" value="TreeGrafter"/>
</dbReference>
<comment type="caution">
    <text evidence="1">The sequence shown here is derived from an EMBL/GenBank/DDBJ whole genome shotgun (WGS) entry which is preliminary data.</text>
</comment>
<dbReference type="Proteomes" id="UP001215598">
    <property type="component" value="Unassembled WGS sequence"/>
</dbReference>
<gene>
    <name evidence="1" type="ORF">B0H16DRAFT_368252</name>
</gene>
<dbReference type="Gene3D" id="3.40.50.1240">
    <property type="entry name" value="Phosphoglycerate mutase-like"/>
    <property type="match status" value="1"/>
</dbReference>
<protein>
    <submittedName>
        <fullName evidence="1">Phosphoglycerate mutase-like protein</fullName>
    </submittedName>
</protein>
<dbReference type="PANTHER" id="PTHR48100">
    <property type="entry name" value="BROAD-SPECIFICITY PHOSPHATASE YOR283W-RELATED"/>
    <property type="match status" value="1"/>
</dbReference>
<dbReference type="InterPro" id="IPR001345">
    <property type="entry name" value="PG/BPGM_mutase_AS"/>
</dbReference>